<evidence type="ECO:0000313" key="2">
    <source>
        <dbReference type="EMBL" id="CAE6433128.1"/>
    </source>
</evidence>
<dbReference type="Proteomes" id="UP000663843">
    <property type="component" value="Unassembled WGS sequence"/>
</dbReference>
<accession>A0A8H2XPF1</accession>
<sequence>MGTIFRSSESLPSLHSFQSLQKPFNESHHSSVHLLAYLAQDSIKSLESINSRERGEVNPDEDGSLGESLACHEAWWNDLIELKPFKLRPLSNFGVELASNVPTNRTEVSHSDAAPIRPRHRPPPLELDPRIISSRKENVDPSLRLPLRPKPSPNKAELDSSSPWHILNEFPTPPTTPIPVRRSKTSTGIREPSHKACKEPPASAPVSKDCFMEYVENKPAYQAFKKKRQSSFGSLGKVLRTTSASIPCTPPPIPTAWLQFDPMCEKESETKSLPGLQRRETFKSRLFSFSASPKASPRGPGTGYRNIPPQHSTHVVSHREYRSVSESARKGLSPRQESKHYGDRSRSASQPTQFKGRKDKSEPDTPASDDVISLSHSDWEKHIIIPKRRTQSQSYISLVPPRKQGGPSPTQVDFPVEGGVPSTPTTPIGGIFDLPNETMYLPASGSAQSLTAELDPFGAGEPDSFFRSDYGTPMDTVEVDQATSLFYHKIGMGPRISRKWRLVQQSVVAHCVPDIVVSTSRGLGELKRRSLVAPN</sequence>
<feature type="compositionally biased region" description="Basic and acidic residues" evidence="1">
    <location>
        <begin position="336"/>
        <end position="346"/>
    </location>
</feature>
<evidence type="ECO:0000313" key="3">
    <source>
        <dbReference type="Proteomes" id="UP000663843"/>
    </source>
</evidence>
<protein>
    <submittedName>
        <fullName evidence="2">Uncharacterized protein</fullName>
    </submittedName>
</protein>
<feature type="region of interest" description="Disordered" evidence="1">
    <location>
        <begin position="287"/>
        <end position="373"/>
    </location>
</feature>
<reference evidence="2" key="1">
    <citation type="submission" date="2021-01" db="EMBL/GenBank/DDBJ databases">
        <authorList>
            <person name="Kaushik A."/>
        </authorList>
    </citation>
    <scope>NUCLEOTIDE SEQUENCE</scope>
    <source>
        <strain evidence="2">AG2-2IIIB</strain>
    </source>
</reference>
<feature type="compositionally biased region" description="Basic and acidic residues" evidence="1">
    <location>
        <begin position="317"/>
        <end position="329"/>
    </location>
</feature>
<comment type="caution">
    <text evidence="2">The sequence shown here is derived from an EMBL/GenBank/DDBJ whole genome shotgun (WGS) entry which is preliminary data.</text>
</comment>
<name>A0A8H2XPF1_9AGAM</name>
<dbReference type="AlphaFoldDB" id="A0A8H2XPF1"/>
<gene>
    <name evidence="2" type="ORF">RDB_LOCUS66613</name>
</gene>
<feature type="region of interest" description="Disordered" evidence="1">
    <location>
        <begin position="103"/>
        <end position="202"/>
    </location>
</feature>
<organism evidence="2 3">
    <name type="scientific">Rhizoctonia solani</name>
    <dbReference type="NCBI Taxonomy" id="456999"/>
    <lineage>
        <taxon>Eukaryota</taxon>
        <taxon>Fungi</taxon>
        <taxon>Dikarya</taxon>
        <taxon>Basidiomycota</taxon>
        <taxon>Agaricomycotina</taxon>
        <taxon>Agaricomycetes</taxon>
        <taxon>Cantharellales</taxon>
        <taxon>Ceratobasidiaceae</taxon>
        <taxon>Rhizoctonia</taxon>
    </lineage>
</organism>
<proteinExistence type="predicted"/>
<evidence type="ECO:0000256" key="1">
    <source>
        <dbReference type="SAM" id="MobiDB-lite"/>
    </source>
</evidence>
<dbReference type="EMBL" id="CAJMWT010002115">
    <property type="protein sequence ID" value="CAE6433128.1"/>
    <property type="molecule type" value="Genomic_DNA"/>
</dbReference>